<dbReference type="CDD" id="cd01918">
    <property type="entry name" value="HprK_C"/>
    <property type="match status" value="1"/>
</dbReference>
<feature type="domain" description="HPr kinase/phosphorylase C-terminal" evidence="1">
    <location>
        <begin position="3"/>
        <end position="80"/>
    </location>
</feature>
<organism evidence="2 3">
    <name type="scientific">Temperatibacter marinus</name>
    <dbReference type="NCBI Taxonomy" id="1456591"/>
    <lineage>
        <taxon>Bacteria</taxon>
        <taxon>Pseudomonadati</taxon>
        <taxon>Pseudomonadota</taxon>
        <taxon>Alphaproteobacteria</taxon>
        <taxon>Kordiimonadales</taxon>
        <taxon>Temperatibacteraceae</taxon>
        <taxon>Temperatibacter</taxon>
    </lineage>
</organism>
<dbReference type="Proteomes" id="UP001268683">
    <property type="component" value="Chromosome"/>
</dbReference>
<dbReference type="PANTHER" id="PTHR30305">
    <property type="entry name" value="PROTEIN YJDM-RELATED"/>
    <property type="match status" value="1"/>
</dbReference>
<evidence type="ECO:0000259" key="1">
    <source>
        <dbReference type="Pfam" id="PF07475"/>
    </source>
</evidence>
<dbReference type="InterPro" id="IPR011104">
    <property type="entry name" value="Hpr_kin/Pase_C"/>
</dbReference>
<dbReference type="GO" id="GO:0000155">
    <property type="term" value="F:phosphorelay sensor kinase activity"/>
    <property type="evidence" value="ECO:0007669"/>
    <property type="project" value="InterPro"/>
</dbReference>
<protein>
    <submittedName>
        <fullName evidence="2">HPr kinase/phosphatase C-terminal domain-containing protein</fullName>
    </submittedName>
</protein>
<evidence type="ECO:0000313" key="3">
    <source>
        <dbReference type="Proteomes" id="UP001268683"/>
    </source>
</evidence>
<dbReference type="SUPFAM" id="SSF53795">
    <property type="entry name" value="PEP carboxykinase-like"/>
    <property type="match status" value="1"/>
</dbReference>
<name>A0AA52HAG0_9PROT</name>
<keyword evidence="3" id="KW-1185">Reference proteome</keyword>
<dbReference type="InterPro" id="IPR027417">
    <property type="entry name" value="P-loop_NTPase"/>
</dbReference>
<dbReference type="AlphaFoldDB" id="A0AA52HAG0"/>
<dbReference type="EMBL" id="CP123872">
    <property type="protein sequence ID" value="WND03924.1"/>
    <property type="molecule type" value="Genomic_DNA"/>
</dbReference>
<sequence>MLVHGTALEVNGQAILLRGASGAGKSDLALRLLAKGAKLIGDDYVVLSQADRSVFVRAAPELHGMLEVRGVGIIYVSEVLPLDTPYPLFAVVDLCDREDVPRMPEDEDAQTEILGIAVKRLALHSFDASTPLKIALVCGQDL</sequence>
<keyword evidence="2" id="KW-0418">Kinase</keyword>
<dbReference type="Gene3D" id="3.40.50.300">
    <property type="entry name" value="P-loop containing nucleotide triphosphate hydrolases"/>
    <property type="match status" value="1"/>
</dbReference>
<evidence type="ECO:0000313" key="2">
    <source>
        <dbReference type="EMBL" id="WND03924.1"/>
    </source>
</evidence>
<dbReference type="PANTHER" id="PTHR30305:SF1">
    <property type="entry name" value="HPR KINASE_PHOSPHORYLASE"/>
    <property type="match status" value="1"/>
</dbReference>
<dbReference type="KEGG" id="tmk:QGN29_06000"/>
<dbReference type="GO" id="GO:0006109">
    <property type="term" value="P:regulation of carbohydrate metabolic process"/>
    <property type="evidence" value="ECO:0007669"/>
    <property type="project" value="InterPro"/>
</dbReference>
<dbReference type="RefSeq" id="WP_310799789.1">
    <property type="nucleotide sequence ID" value="NZ_CP123872.1"/>
</dbReference>
<gene>
    <name evidence="2" type="ORF">QGN29_06000</name>
</gene>
<reference evidence="2" key="1">
    <citation type="submission" date="2023-04" db="EMBL/GenBank/DDBJ databases">
        <title>Complete genome sequence of Temperatibacter marinus.</title>
        <authorList>
            <person name="Rong J.-C."/>
            <person name="Yi M.-L."/>
            <person name="Zhao Q."/>
        </authorList>
    </citation>
    <scope>NUCLEOTIDE SEQUENCE</scope>
    <source>
        <strain evidence="2">NBRC 110045</strain>
    </source>
</reference>
<keyword evidence="2" id="KW-0808">Transferase</keyword>
<proteinExistence type="predicted"/>
<dbReference type="Pfam" id="PF07475">
    <property type="entry name" value="Hpr_kinase_C"/>
    <property type="match status" value="1"/>
</dbReference>
<dbReference type="GO" id="GO:0005524">
    <property type="term" value="F:ATP binding"/>
    <property type="evidence" value="ECO:0007669"/>
    <property type="project" value="InterPro"/>
</dbReference>
<accession>A0AA52HAG0</accession>